<dbReference type="OrthoDB" id="3709at10239"/>
<keyword evidence="3" id="KW-1185">Reference proteome</keyword>
<dbReference type="Pfam" id="PF19254">
    <property type="entry name" value="DUF5901"/>
    <property type="match status" value="1"/>
</dbReference>
<dbReference type="KEGG" id="vg:5470666"/>
<sequence length="528" mass="57230">MDDVQTILEKGRDETYIFLADSSKRDKAAFPTAAEYEVTFNSQFRNVTKFEILNVNIPRTDYLVDSSECSLKYAIGQPTNINTWQTELTQIRTANITPGDYNLSQLIDEINSQLTAVANAQGDTTVLVASPTTNPNEISNKINLSGSGAFTLLQGSINSTIGFGDPVNVNQAAATGYYTTVPGYTVNYPNGAANVFLAVPGLIPGAPSINEFVGVFPPGDGSSYYPIYTGQILRQYFTAPSAGTPTTVTGYFSDLATAPPGGFALNVAIGYAGNNNVIANGTIYSINSELTPAVSNSLSVISNFVDNENYYVEFTAATTTTVSNCTSLWFHEPNLPPVTGAYMQVNGANVQPGQYFATTVVAGAQGYNLTSPGIVNIRGARYIKIRCKELEQMIYKDRVGEPSTAGVGIVNLIGYGYSQERYSFSSVPAKSFFPIGKLQKLTFRLERPDGSLYETNGVDNCFLCALTYRVVPNSSAETRFDGPGQYPAAPGYSGDYIQTLQHRWRQEAEATYQSHNKATYDRCRPRTG</sequence>
<protein>
    <submittedName>
        <fullName evidence="2">Uncharacterized protein Z484R</fullName>
    </submittedName>
</protein>
<organism evidence="2 3">
    <name type="scientific">Chlorovirus heliozoae</name>
    <dbReference type="NCBI Taxonomy" id="322019"/>
    <lineage>
        <taxon>Viruses</taxon>
        <taxon>Varidnaviria</taxon>
        <taxon>Bamfordvirae</taxon>
        <taxon>Nucleocytoviricota</taxon>
        <taxon>Megaviricetes</taxon>
        <taxon>Algavirales</taxon>
        <taxon>Phycodnaviridae</taxon>
        <taxon>Chlorovirus</taxon>
    </lineage>
</organism>
<evidence type="ECO:0000313" key="3">
    <source>
        <dbReference type="Proteomes" id="UP000202420"/>
    </source>
</evidence>
<dbReference type="EMBL" id="EF101928">
    <property type="protein sequence ID" value="ABT16618.1"/>
    <property type="molecule type" value="Genomic_DNA"/>
</dbReference>
<proteinExistence type="predicted"/>
<reference evidence="2 3" key="1">
    <citation type="submission" date="2006-09" db="EMBL/GenBank/DDBJ databases">
        <title>Sequence and annotation of the 288-kb ATCV-1 virus that infects an endosymbiotic Chlorella strain of the heliozoon Acanthocystis turfacea.</title>
        <authorList>
            <person name="Fitzgerald L.A."/>
            <person name="Graves M.V."/>
            <person name="Li X."/>
            <person name="Pfitzner A.J.P."/>
            <person name="Hartigan J."/>
            <person name="Van Etten J.L."/>
        </authorList>
    </citation>
    <scope>NUCLEOTIDE SEQUENCE [LARGE SCALE GENOMIC DNA]</scope>
    <source>
        <strain evidence="2 3">ATCV-1</strain>
    </source>
</reference>
<evidence type="ECO:0000313" key="2">
    <source>
        <dbReference type="EMBL" id="ABT16618.1"/>
    </source>
</evidence>
<dbReference type="InterPro" id="IPR045420">
    <property type="entry name" value="DUF5901"/>
</dbReference>
<dbReference type="Proteomes" id="UP000202420">
    <property type="component" value="Segment"/>
</dbReference>
<gene>
    <name evidence="2" type="primary">Z484R</name>
    <name evidence="2" type="ORF">ATCV1_Z484R</name>
</gene>
<accession>A7K994</accession>
<dbReference type="RefSeq" id="YP_001426965.1">
    <property type="nucleotide sequence ID" value="NC_008724.1"/>
</dbReference>
<feature type="domain" description="DUF5901" evidence="1">
    <location>
        <begin position="2"/>
        <end position="523"/>
    </location>
</feature>
<dbReference type="GeneID" id="5470666"/>
<name>A7K994_9PHYC</name>
<evidence type="ECO:0000259" key="1">
    <source>
        <dbReference type="Pfam" id="PF19254"/>
    </source>
</evidence>